<feature type="region of interest" description="Disordered" evidence="1">
    <location>
        <begin position="385"/>
        <end position="424"/>
    </location>
</feature>
<feature type="compositionally biased region" description="Polar residues" evidence="1">
    <location>
        <begin position="193"/>
        <end position="203"/>
    </location>
</feature>
<protein>
    <submittedName>
        <fullName evidence="2">Inner centromere protein-like</fullName>
    </submittedName>
</protein>
<feature type="compositionally biased region" description="Basic and acidic residues" evidence="1">
    <location>
        <begin position="334"/>
        <end position="365"/>
    </location>
</feature>
<feature type="region of interest" description="Disordered" evidence="1">
    <location>
        <begin position="222"/>
        <end position="293"/>
    </location>
</feature>
<feature type="compositionally biased region" description="Basic residues" evidence="1">
    <location>
        <begin position="395"/>
        <end position="405"/>
    </location>
</feature>
<sequence length="460" mass="50576">MSENLETQTVPSIIPTVSSPIETSVLEPTILTPSSPNPKLESQPPTSSSPTQLSTGSHRSRKTSAPKKFVAAISPSVSLEKMVEADTVAKKDNQEISSRPVEECSEMQGVSYNSDESAKTTLGLDLNLAESTSNALLMSSEFTLGLQEQEAIENMLSIAAEGCVVDSTTGELPEGPDPSTQEEHYAPTWDETPYSSKEPQVSTDPAPFPHFYAEPLAIVPPEMRSLSEEKNEGSEEDYDNVALASFIRARSSQETPQESTSKRPITRLQKKEELESVLRKSKKQKKKRRLVKDGKVVNEKVVPPTLVVDVDDEVEEEPGSLVRKSSKKLTLPKSKRESSVSEMDLSKVEGEKSCEKVGEKSGERVVEESGKKVTEELVEQVSEKMVSEKSVEKRKSARQLVKRKASANEEPGSSKKAKVGATQDAGREKLRIQKVLWGHIFAPDILDMSGMRQLVEICEF</sequence>
<organism evidence="2">
    <name type="scientific">Nicotiana tabacum</name>
    <name type="common">Common tobacco</name>
    <dbReference type="NCBI Taxonomy" id="4097"/>
    <lineage>
        <taxon>Eukaryota</taxon>
        <taxon>Viridiplantae</taxon>
        <taxon>Streptophyta</taxon>
        <taxon>Embryophyta</taxon>
        <taxon>Tracheophyta</taxon>
        <taxon>Spermatophyta</taxon>
        <taxon>Magnoliopsida</taxon>
        <taxon>eudicotyledons</taxon>
        <taxon>Gunneridae</taxon>
        <taxon>Pentapetalae</taxon>
        <taxon>asterids</taxon>
        <taxon>lamiids</taxon>
        <taxon>Solanales</taxon>
        <taxon>Solanaceae</taxon>
        <taxon>Nicotianoideae</taxon>
        <taxon>Nicotianeae</taxon>
        <taxon>Nicotiana</taxon>
    </lineage>
</organism>
<feature type="region of interest" description="Disordered" evidence="1">
    <location>
        <begin position="92"/>
        <end position="116"/>
    </location>
</feature>
<dbReference type="PaxDb" id="4097-A0A1S3Y9L2"/>
<feature type="region of interest" description="Disordered" evidence="1">
    <location>
        <begin position="1"/>
        <end position="68"/>
    </location>
</feature>
<dbReference type="RefSeq" id="XP_016448703.1">
    <property type="nucleotide sequence ID" value="XM_016593217.1"/>
</dbReference>
<evidence type="ECO:0000313" key="2">
    <source>
        <dbReference type="RefSeq" id="XP_016448703.1"/>
    </source>
</evidence>
<feature type="compositionally biased region" description="Basic residues" evidence="1">
    <location>
        <begin position="279"/>
        <end position="290"/>
    </location>
</feature>
<feature type="compositionally biased region" description="Low complexity" evidence="1">
    <location>
        <begin position="42"/>
        <end position="57"/>
    </location>
</feature>
<dbReference type="AlphaFoldDB" id="A0A1S3Y9L2"/>
<gene>
    <name evidence="2" type="primary">LOC107773789</name>
</gene>
<feature type="compositionally biased region" description="Polar residues" evidence="1">
    <location>
        <begin position="1"/>
        <end position="22"/>
    </location>
</feature>
<feature type="compositionally biased region" description="Basic and acidic residues" evidence="1">
    <location>
        <begin position="385"/>
        <end position="394"/>
    </location>
</feature>
<proteinExistence type="predicted"/>
<feature type="compositionally biased region" description="Basic and acidic residues" evidence="1">
    <location>
        <begin position="269"/>
        <end position="278"/>
    </location>
</feature>
<feature type="compositionally biased region" description="Polar residues" evidence="1">
    <location>
        <begin position="250"/>
        <end position="263"/>
    </location>
</feature>
<feature type="region of interest" description="Disordered" evidence="1">
    <location>
        <begin position="314"/>
        <end position="365"/>
    </location>
</feature>
<name>A0A1S3Y9L2_TOBAC</name>
<reference evidence="2" key="1">
    <citation type="submission" date="2025-08" db="UniProtKB">
        <authorList>
            <consortium name="RefSeq"/>
        </authorList>
    </citation>
    <scope>IDENTIFICATION</scope>
</reference>
<evidence type="ECO:0000256" key="1">
    <source>
        <dbReference type="SAM" id="MobiDB-lite"/>
    </source>
</evidence>
<dbReference type="KEGG" id="nta:107773789"/>
<feature type="region of interest" description="Disordered" evidence="1">
    <location>
        <begin position="167"/>
        <end position="209"/>
    </location>
</feature>
<accession>A0A1S3Y9L2</accession>